<evidence type="ECO:0000313" key="4">
    <source>
        <dbReference type="EMBL" id="MBD8502288.1"/>
    </source>
</evidence>
<evidence type="ECO:0000256" key="1">
    <source>
        <dbReference type="SAM" id="Phobius"/>
    </source>
</evidence>
<proteinExistence type="predicted"/>
<organism evidence="4 5">
    <name type="scientific">Thauera sedimentorum</name>
    <dbReference type="NCBI Taxonomy" id="2767595"/>
    <lineage>
        <taxon>Bacteria</taxon>
        <taxon>Pseudomonadati</taxon>
        <taxon>Pseudomonadota</taxon>
        <taxon>Betaproteobacteria</taxon>
        <taxon>Rhodocyclales</taxon>
        <taxon>Zoogloeaceae</taxon>
        <taxon>Thauera</taxon>
    </lineage>
</organism>
<gene>
    <name evidence="4" type="ORF">IFO67_05290</name>
</gene>
<dbReference type="Pfam" id="PF00462">
    <property type="entry name" value="Glutaredoxin"/>
    <property type="match status" value="1"/>
</dbReference>
<keyword evidence="1" id="KW-1133">Transmembrane helix</keyword>
<feature type="transmembrane region" description="Helical" evidence="1">
    <location>
        <begin position="326"/>
        <end position="350"/>
    </location>
</feature>
<name>A0ABR9B7F3_9RHOO</name>
<keyword evidence="1" id="KW-0812">Transmembrane</keyword>
<accession>A0ABR9B7F3</accession>
<dbReference type="InterPro" id="IPR036249">
    <property type="entry name" value="Thioredoxin-like_sf"/>
</dbReference>
<dbReference type="PROSITE" id="PS00195">
    <property type="entry name" value="GLUTAREDOXIN_1"/>
    <property type="match status" value="1"/>
</dbReference>
<feature type="transmembrane region" description="Helical" evidence="1">
    <location>
        <begin position="196"/>
        <end position="217"/>
    </location>
</feature>
<evidence type="ECO:0000259" key="3">
    <source>
        <dbReference type="Pfam" id="PF00462"/>
    </source>
</evidence>
<dbReference type="RefSeq" id="WP_187717078.1">
    <property type="nucleotide sequence ID" value="NZ_JACTAH010000001.1"/>
</dbReference>
<dbReference type="Proteomes" id="UP000603602">
    <property type="component" value="Unassembled WGS sequence"/>
</dbReference>
<feature type="transmembrane region" description="Helical" evidence="1">
    <location>
        <begin position="170"/>
        <end position="189"/>
    </location>
</feature>
<feature type="transmembrane region" description="Helical" evidence="1">
    <location>
        <begin position="229"/>
        <end position="247"/>
    </location>
</feature>
<feature type="chain" id="PRO_5047288548" evidence="2">
    <location>
        <begin position="23"/>
        <end position="388"/>
    </location>
</feature>
<keyword evidence="5" id="KW-1185">Reference proteome</keyword>
<protein>
    <submittedName>
        <fullName evidence="4">Glutaredoxin</fullName>
    </submittedName>
</protein>
<evidence type="ECO:0000313" key="5">
    <source>
        <dbReference type="Proteomes" id="UP000603602"/>
    </source>
</evidence>
<feature type="domain" description="Glutaredoxin" evidence="3">
    <location>
        <begin position="26"/>
        <end position="92"/>
    </location>
</feature>
<dbReference type="EMBL" id="JACYTO010000001">
    <property type="protein sequence ID" value="MBD8502288.1"/>
    <property type="molecule type" value="Genomic_DNA"/>
</dbReference>
<reference evidence="5" key="1">
    <citation type="submission" date="2023-07" db="EMBL/GenBank/DDBJ databases">
        <title>Thauera sp. CAU 1555 isolated from sand of Yaerae Beach.</title>
        <authorList>
            <person name="Kim W."/>
        </authorList>
    </citation>
    <scope>NUCLEOTIDE SEQUENCE [LARGE SCALE GENOMIC DNA]</scope>
    <source>
        <strain evidence="5">CAU 1555</strain>
    </source>
</reference>
<keyword evidence="1" id="KW-0472">Membrane</keyword>
<dbReference type="SUPFAM" id="SSF52833">
    <property type="entry name" value="Thioredoxin-like"/>
    <property type="match status" value="1"/>
</dbReference>
<dbReference type="InterPro" id="IPR002109">
    <property type="entry name" value="Glutaredoxin"/>
</dbReference>
<feature type="signal peptide" evidence="2">
    <location>
        <begin position="1"/>
        <end position="22"/>
    </location>
</feature>
<sequence>MNSLRAWLLGLLLSFVVAPAAAEVGVHVFWQQGCPHCERAIAFLAPLAGGEVDLRTHEISAEGPAREAFMAIVEAVGIERPSVPMVVIGNQVFLGFDGPEGSGRAWLAAIEHCRANDCVDLLTGLQTNAPQGELAPPSPPPSVRLPMLGELQLQGLSLPALTVLLGTLDGFNPCAMWVLVFLLGLLVPMQDALRRWTLGAAFLLASAGVYFLFMAAWLNALQFMAATNWVRSAIAVVALAAGGYYLIDVLRNPQMACPVGQSDGRRKVFERLRGAAAEPRFLLALAGIVGLAVAVNLVELLCSAGLPAVYAQVLAMNELPAGQHYAYLALYLFFFMLDDLAVFAVAMITLQVTGLSARFARVLRVGGGVLLLGIGLAMLFRPEWLSIA</sequence>
<comment type="caution">
    <text evidence="4">The sequence shown here is derived from an EMBL/GenBank/DDBJ whole genome shotgun (WGS) entry which is preliminary data.</text>
</comment>
<keyword evidence="2" id="KW-0732">Signal</keyword>
<feature type="transmembrane region" description="Helical" evidence="1">
    <location>
        <begin position="362"/>
        <end position="380"/>
    </location>
</feature>
<evidence type="ECO:0000256" key="2">
    <source>
        <dbReference type="SAM" id="SignalP"/>
    </source>
</evidence>
<feature type="transmembrane region" description="Helical" evidence="1">
    <location>
        <begin position="281"/>
        <end position="306"/>
    </location>
</feature>
<dbReference type="Gene3D" id="3.40.30.10">
    <property type="entry name" value="Glutaredoxin"/>
    <property type="match status" value="1"/>
</dbReference>
<dbReference type="InterPro" id="IPR011767">
    <property type="entry name" value="GLR_AS"/>
</dbReference>